<dbReference type="GO" id="GO:0000160">
    <property type="term" value="P:phosphorelay signal transduction system"/>
    <property type="evidence" value="ECO:0007669"/>
    <property type="project" value="InterPro"/>
</dbReference>
<dbReference type="GO" id="GO:0005886">
    <property type="term" value="C:plasma membrane"/>
    <property type="evidence" value="ECO:0007669"/>
    <property type="project" value="TreeGrafter"/>
</dbReference>
<dbReference type="RefSeq" id="WP_183200278.1">
    <property type="nucleotide sequence ID" value="NZ_JACIEK010000006.1"/>
</dbReference>
<dbReference type="FunFam" id="3.30.70.270:FF:000001">
    <property type="entry name" value="Diguanylate cyclase domain protein"/>
    <property type="match status" value="1"/>
</dbReference>
<accession>A0A7W6H554</accession>
<gene>
    <name evidence="6" type="ORF">GGR04_002600</name>
</gene>
<reference evidence="6 7" key="1">
    <citation type="submission" date="2020-08" db="EMBL/GenBank/DDBJ databases">
        <title>Genomic Encyclopedia of Type Strains, Phase IV (KMG-IV): sequencing the most valuable type-strain genomes for metagenomic binning, comparative biology and taxonomic classification.</title>
        <authorList>
            <person name="Goeker M."/>
        </authorList>
    </citation>
    <scope>NUCLEOTIDE SEQUENCE [LARGE SCALE GENOMIC DNA]</scope>
    <source>
        <strain evidence="6 7">DSM 102238</strain>
    </source>
</reference>
<dbReference type="Pfam" id="PF00072">
    <property type="entry name" value="Response_reg"/>
    <property type="match status" value="2"/>
</dbReference>
<feature type="modified residue" description="4-aspartylphosphate" evidence="3">
    <location>
        <position position="204"/>
    </location>
</feature>
<feature type="domain" description="GGDEF" evidence="5">
    <location>
        <begin position="322"/>
        <end position="454"/>
    </location>
</feature>
<protein>
    <recommendedName>
        <fullName evidence="1">diguanylate cyclase</fullName>
        <ecNumber evidence="1">2.7.7.65</ecNumber>
    </recommendedName>
</protein>
<dbReference type="PANTHER" id="PTHR45138:SF9">
    <property type="entry name" value="DIGUANYLATE CYCLASE DGCM-RELATED"/>
    <property type="match status" value="1"/>
</dbReference>
<feature type="domain" description="Response regulatory" evidence="4">
    <location>
        <begin position="156"/>
        <end position="272"/>
    </location>
</feature>
<evidence type="ECO:0000259" key="4">
    <source>
        <dbReference type="PROSITE" id="PS50110"/>
    </source>
</evidence>
<dbReference type="SUPFAM" id="SSF52172">
    <property type="entry name" value="CheY-like"/>
    <property type="match status" value="2"/>
</dbReference>
<keyword evidence="7" id="KW-1185">Reference proteome</keyword>
<evidence type="ECO:0000313" key="7">
    <source>
        <dbReference type="Proteomes" id="UP000542776"/>
    </source>
</evidence>
<evidence type="ECO:0000256" key="2">
    <source>
        <dbReference type="ARBA" id="ARBA00034247"/>
    </source>
</evidence>
<dbReference type="Gene3D" id="3.40.50.2300">
    <property type="match status" value="1"/>
</dbReference>
<dbReference type="Gene3D" id="6.10.250.690">
    <property type="match status" value="1"/>
</dbReference>
<dbReference type="NCBIfam" id="TIGR00254">
    <property type="entry name" value="GGDEF"/>
    <property type="match status" value="1"/>
</dbReference>
<dbReference type="EMBL" id="JACIEK010000006">
    <property type="protein sequence ID" value="MBB3998752.1"/>
    <property type="molecule type" value="Genomic_DNA"/>
</dbReference>
<dbReference type="InterPro" id="IPR029787">
    <property type="entry name" value="Nucleotide_cyclase"/>
</dbReference>
<evidence type="ECO:0000313" key="6">
    <source>
        <dbReference type="EMBL" id="MBB3998752.1"/>
    </source>
</evidence>
<dbReference type="PANTHER" id="PTHR45138">
    <property type="entry name" value="REGULATORY COMPONENTS OF SENSORY TRANSDUCTION SYSTEM"/>
    <property type="match status" value="1"/>
</dbReference>
<dbReference type="CDD" id="cd17538">
    <property type="entry name" value="REC_D1_PleD-like"/>
    <property type="match status" value="1"/>
</dbReference>
<dbReference type="GO" id="GO:1902201">
    <property type="term" value="P:negative regulation of bacterial-type flagellum-dependent cell motility"/>
    <property type="evidence" value="ECO:0007669"/>
    <property type="project" value="TreeGrafter"/>
</dbReference>
<dbReference type="InterPro" id="IPR043128">
    <property type="entry name" value="Rev_trsase/Diguanyl_cyclase"/>
</dbReference>
<feature type="domain" description="Response regulatory" evidence="4">
    <location>
        <begin position="4"/>
        <end position="120"/>
    </location>
</feature>
<keyword evidence="6" id="KW-0548">Nucleotidyltransferase</keyword>
<dbReference type="GO" id="GO:0052621">
    <property type="term" value="F:diguanylate cyclase activity"/>
    <property type="evidence" value="ECO:0007669"/>
    <property type="project" value="UniProtKB-EC"/>
</dbReference>
<dbReference type="SUPFAM" id="SSF55073">
    <property type="entry name" value="Nucleotide cyclase"/>
    <property type="match status" value="1"/>
</dbReference>
<evidence type="ECO:0000259" key="5">
    <source>
        <dbReference type="PROSITE" id="PS50887"/>
    </source>
</evidence>
<comment type="catalytic activity">
    <reaction evidence="2">
        <text>2 GTP = 3',3'-c-di-GMP + 2 diphosphate</text>
        <dbReference type="Rhea" id="RHEA:24898"/>
        <dbReference type="ChEBI" id="CHEBI:33019"/>
        <dbReference type="ChEBI" id="CHEBI:37565"/>
        <dbReference type="ChEBI" id="CHEBI:58805"/>
        <dbReference type="EC" id="2.7.7.65"/>
    </reaction>
</comment>
<proteinExistence type="predicted"/>
<dbReference type="SMART" id="SM00448">
    <property type="entry name" value="REC"/>
    <property type="match status" value="2"/>
</dbReference>
<dbReference type="FunFam" id="3.40.50.2300:FF:000574">
    <property type="entry name" value="Response regulator PleD"/>
    <property type="match status" value="1"/>
</dbReference>
<name>A0A7W6H554_9HYPH</name>
<dbReference type="InterPro" id="IPR050469">
    <property type="entry name" value="Diguanylate_Cyclase"/>
</dbReference>
<dbReference type="EC" id="2.7.7.65" evidence="1"/>
<feature type="modified residue" description="4-aspartylphosphate" evidence="3">
    <location>
        <position position="53"/>
    </location>
</feature>
<dbReference type="InterPro" id="IPR000160">
    <property type="entry name" value="GGDEF_dom"/>
</dbReference>
<sequence length="454" mass="50092">MTAKILVVDDQPINLRLMQARLRDEYFEVILATSGAEAIEICRRETVDLVLLDVMMPEMDGYEVCRRLKADPACRHIPVVLITALDDMRNRITGLEAGADDFLTKPVRDLPLFSRIRSLTRLKILSDEMRTRAETTMRVLAGNEADAVAESGTGGSVLVVVDSPAEGERLSRILRSEHTVRVHVGPVADLEAAAIEPTDLLAIDLQAESFDPLRLCSLVRSNEATRPLPILVLASDGRDETRIAKALELGANDYILRPVDRNELLARARTQVKRRRYDESLRRSLQQTIELATVDALTGLSNRRFFESHLTASIARARTDAKDLSLLIADIDHFKQINDGWGHAVGDGVLRDVAARTRDSLRACDLACRIGGEEFVVVMPDADSEAAAAIAERLRRVVADQPFPIGGEMISVTISVGFSTLIADDTDATLTKRADQALYEAKRLGRNRVVLRAA</sequence>
<dbReference type="GO" id="GO:0043709">
    <property type="term" value="P:cell adhesion involved in single-species biofilm formation"/>
    <property type="evidence" value="ECO:0007669"/>
    <property type="project" value="TreeGrafter"/>
</dbReference>
<dbReference type="InterPro" id="IPR011006">
    <property type="entry name" value="CheY-like_superfamily"/>
</dbReference>
<dbReference type="PROSITE" id="PS50887">
    <property type="entry name" value="GGDEF"/>
    <property type="match status" value="1"/>
</dbReference>
<dbReference type="NCBIfam" id="NF007135">
    <property type="entry name" value="PRK09581.1"/>
    <property type="match status" value="1"/>
</dbReference>
<organism evidence="6 7">
    <name type="scientific">Aureimonas pseudogalii</name>
    <dbReference type="NCBI Taxonomy" id="1744844"/>
    <lineage>
        <taxon>Bacteria</taxon>
        <taxon>Pseudomonadati</taxon>
        <taxon>Pseudomonadota</taxon>
        <taxon>Alphaproteobacteria</taxon>
        <taxon>Hyphomicrobiales</taxon>
        <taxon>Aurantimonadaceae</taxon>
        <taxon>Aureimonas</taxon>
    </lineage>
</organism>
<keyword evidence="3" id="KW-0597">Phosphoprotein</keyword>
<dbReference type="Proteomes" id="UP000542776">
    <property type="component" value="Unassembled WGS sequence"/>
</dbReference>
<evidence type="ECO:0000256" key="1">
    <source>
        <dbReference type="ARBA" id="ARBA00012528"/>
    </source>
</evidence>
<dbReference type="AlphaFoldDB" id="A0A7W6H554"/>
<keyword evidence="6" id="KW-0808">Transferase</keyword>
<dbReference type="Gene3D" id="3.30.70.270">
    <property type="match status" value="1"/>
</dbReference>
<evidence type="ECO:0000256" key="3">
    <source>
        <dbReference type="PROSITE-ProRule" id="PRU00169"/>
    </source>
</evidence>
<dbReference type="CDD" id="cd01949">
    <property type="entry name" value="GGDEF"/>
    <property type="match status" value="1"/>
</dbReference>
<dbReference type="SMART" id="SM00267">
    <property type="entry name" value="GGDEF"/>
    <property type="match status" value="1"/>
</dbReference>
<comment type="caution">
    <text evidence="6">The sequence shown here is derived from an EMBL/GenBank/DDBJ whole genome shotgun (WGS) entry which is preliminary data.</text>
</comment>
<dbReference type="PROSITE" id="PS50110">
    <property type="entry name" value="RESPONSE_REGULATORY"/>
    <property type="match status" value="2"/>
</dbReference>
<dbReference type="Pfam" id="PF00990">
    <property type="entry name" value="GGDEF"/>
    <property type="match status" value="1"/>
</dbReference>
<dbReference type="InterPro" id="IPR001789">
    <property type="entry name" value="Sig_transdc_resp-reg_receiver"/>
</dbReference>